<protein>
    <recommendedName>
        <fullName evidence="1">Integrase catalytic domain-containing protein</fullName>
    </recommendedName>
</protein>
<dbReference type="SUPFAM" id="SSF53098">
    <property type="entry name" value="Ribonuclease H-like"/>
    <property type="match status" value="1"/>
</dbReference>
<reference evidence="2 3" key="1">
    <citation type="submission" date="2018-05" db="EMBL/GenBank/DDBJ databases">
        <title>Lujinxingia marina gen. nov. sp. nov., a new facultative anaerobic member of the class Deltaproteobacteria, and proposal of Lujinxingaceae fam. nov.</title>
        <authorList>
            <person name="Li C.-M."/>
        </authorList>
    </citation>
    <scope>NUCLEOTIDE SEQUENCE [LARGE SCALE GENOMIC DNA]</scope>
    <source>
        <strain evidence="2 3">B210</strain>
    </source>
</reference>
<dbReference type="PROSITE" id="PS50994">
    <property type="entry name" value="INTEGRASE"/>
    <property type="match status" value="1"/>
</dbReference>
<feature type="domain" description="Integrase catalytic" evidence="1">
    <location>
        <begin position="1"/>
        <end position="52"/>
    </location>
</feature>
<evidence type="ECO:0000313" key="3">
    <source>
        <dbReference type="Proteomes" id="UP000249169"/>
    </source>
</evidence>
<dbReference type="Proteomes" id="UP000249169">
    <property type="component" value="Unassembled WGS sequence"/>
</dbReference>
<gene>
    <name evidence="2" type="ORF">DL240_03885</name>
</gene>
<proteinExistence type="predicted"/>
<dbReference type="AlphaFoldDB" id="A0A328CEV8"/>
<evidence type="ECO:0000259" key="1">
    <source>
        <dbReference type="PROSITE" id="PS50994"/>
    </source>
</evidence>
<dbReference type="Gene3D" id="3.30.420.10">
    <property type="entry name" value="Ribonuclease H-like superfamily/Ribonuclease H"/>
    <property type="match status" value="1"/>
</dbReference>
<keyword evidence="3" id="KW-1185">Reference proteome</keyword>
<dbReference type="EMBL" id="QHKO01000001">
    <property type="protein sequence ID" value="RAL25553.1"/>
    <property type="molecule type" value="Genomic_DNA"/>
</dbReference>
<dbReference type="GO" id="GO:0015074">
    <property type="term" value="P:DNA integration"/>
    <property type="evidence" value="ECO:0007669"/>
    <property type="project" value="InterPro"/>
</dbReference>
<dbReference type="InterPro" id="IPR036397">
    <property type="entry name" value="RNaseH_sf"/>
</dbReference>
<name>A0A328CEV8_9DELT</name>
<organism evidence="2 3">
    <name type="scientific">Lujinxingia litoralis</name>
    <dbReference type="NCBI Taxonomy" id="2211119"/>
    <lineage>
        <taxon>Bacteria</taxon>
        <taxon>Deltaproteobacteria</taxon>
        <taxon>Bradymonadales</taxon>
        <taxon>Lujinxingiaceae</taxon>
        <taxon>Lujinxingia</taxon>
    </lineage>
</organism>
<accession>A0A328CEV8</accession>
<comment type="caution">
    <text evidence="2">The sequence shown here is derived from an EMBL/GenBank/DDBJ whole genome shotgun (WGS) entry which is preliminary data.</text>
</comment>
<dbReference type="OrthoDB" id="3565217at2"/>
<dbReference type="InterPro" id="IPR012337">
    <property type="entry name" value="RNaseH-like_sf"/>
</dbReference>
<dbReference type="GO" id="GO:0003676">
    <property type="term" value="F:nucleic acid binding"/>
    <property type="evidence" value="ECO:0007669"/>
    <property type="project" value="InterPro"/>
</dbReference>
<evidence type="ECO:0000313" key="2">
    <source>
        <dbReference type="EMBL" id="RAL25553.1"/>
    </source>
</evidence>
<sequence>MRSDNCTAFTSKALTGRSNQYGLTPKRNSPWTPQRSGLMERVFRSLKEGASG</sequence>
<dbReference type="InterPro" id="IPR001584">
    <property type="entry name" value="Integrase_cat-core"/>
</dbReference>